<dbReference type="AlphaFoldDB" id="A0A290H9X5"/>
<dbReference type="OrthoDB" id="9805022at2"/>
<dbReference type="PANTHER" id="PTHR30188:SF3">
    <property type="entry name" value="ABC TRANSPORTER PERMEASE"/>
    <property type="match status" value="1"/>
</dbReference>
<dbReference type="EMBL" id="CP023275">
    <property type="protein sequence ID" value="ATB68267.1"/>
    <property type="molecule type" value="Genomic_DNA"/>
</dbReference>
<dbReference type="InterPro" id="IPR030802">
    <property type="entry name" value="Permease_MalE"/>
</dbReference>
<dbReference type="NCBIfam" id="TIGR00056">
    <property type="entry name" value="MlaE family lipid ABC transporter permease subunit"/>
    <property type="match status" value="1"/>
</dbReference>
<dbReference type="KEGG" id="sulj:SJPD1_0138"/>
<dbReference type="PANTHER" id="PTHR30188">
    <property type="entry name" value="ABC TRANSPORTER PERMEASE PROTEIN-RELATED"/>
    <property type="match status" value="1"/>
</dbReference>
<evidence type="ECO:0000256" key="1">
    <source>
        <dbReference type="RuleBase" id="RU362044"/>
    </source>
</evidence>
<feature type="transmembrane region" description="Helical" evidence="1">
    <location>
        <begin position="348"/>
        <end position="371"/>
    </location>
</feature>
<dbReference type="InterPro" id="IPR003453">
    <property type="entry name" value="ABC_MlaE_roteobac"/>
</dbReference>
<accession>A0A290H9X5</accession>
<feature type="transmembrane region" description="Helical" evidence="1">
    <location>
        <begin position="263"/>
        <end position="289"/>
    </location>
</feature>
<dbReference type="Gene3D" id="3.30.750.24">
    <property type="entry name" value="STAS domain"/>
    <property type="match status" value="1"/>
</dbReference>
<sequence>MKREPSLQITQNDDHFSVALQGVWVKESIQKLELALNTLTCKPKATYTFDLAGIKDFDTYGIMLILHHVKQLEAQDCTVEKIGASTSLEKLLSVCEMHYPKEKIQEPKEIFILSYLENVGRLAFEGYKTLATFFSFTGELAHFVLAAFLKPQTIRLKAMLYHVEQSGAGALPIILLTSFLIGIVIAYQGATQLEKFGANIFIVEMVTISAVRELAPLLTAIVIAGRSASAYAAQIGVMKITDEVDAMSSMGFSPWNFLVLPRLFALIISLPLLVFFADIVSVFGGMVIATTKLDVSFVEFIDRIKATVALKHLIIGLIKAPIFGCIIATIGCFRGFQIDSSTESVGKYTTISVVNAIFWVIAMDAIISVLLTELGL</sequence>
<dbReference type="Proteomes" id="UP000217349">
    <property type="component" value="Chromosome"/>
</dbReference>
<feature type="transmembrane region" description="Helical" evidence="1">
    <location>
        <begin position="169"/>
        <end position="187"/>
    </location>
</feature>
<keyword evidence="1" id="KW-0472">Membrane</keyword>
<dbReference type="RefSeq" id="WP_096045518.1">
    <property type="nucleotide sequence ID" value="NZ_CP023275.1"/>
</dbReference>
<gene>
    <name evidence="2" type="ORF">SJPD1_0138</name>
</gene>
<dbReference type="Pfam" id="PF02405">
    <property type="entry name" value="MlaE"/>
    <property type="match status" value="1"/>
</dbReference>
<keyword evidence="1" id="KW-0812">Transmembrane</keyword>
<evidence type="ECO:0000313" key="3">
    <source>
        <dbReference type="Proteomes" id="UP000217349"/>
    </source>
</evidence>
<feature type="transmembrane region" description="Helical" evidence="1">
    <location>
        <begin position="130"/>
        <end position="149"/>
    </location>
</feature>
<protein>
    <submittedName>
        <fullName evidence="2">Phospholipid ABC transporter, nucleotide-binding domain permease MlaE</fullName>
    </submittedName>
</protein>
<name>A0A290H9X5_9BACT</name>
<dbReference type="SUPFAM" id="SSF52091">
    <property type="entry name" value="SpoIIaa-like"/>
    <property type="match status" value="1"/>
</dbReference>
<reference evidence="3" key="1">
    <citation type="submission" date="2017-09" db="EMBL/GenBank/DDBJ databases">
        <title>The complete genome of Sulfurospirillum sp. JPD-1.</title>
        <authorList>
            <person name="Goris T."/>
        </authorList>
    </citation>
    <scope>NUCLEOTIDE SEQUENCE [LARGE SCALE GENOMIC DNA]</scope>
    <source>
        <strain evidence="3">JPD-1</strain>
    </source>
</reference>
<comment type="similarity">
    <text evidence="1">Belongs to the MlaE permease family.</text>
</comment>
<evidence type="ECO:0000313" key="2">
    <source>
        <dbReference type="EMBL" id="ATB68267.1"/>
    </source>
</evidence>
<dbReference type="InterPro" id="IPR036513">
    <property type="entry name" value="STAS_dom_sf"/>
</dbReference>
<dbReference type="GO" id="GO:0005548">
    <property type="term" value="F:phospholipid transporter activity"/>
    <property type="evidence" value="ECO:0007669"/>
    <property type="project" value="TreeGrafter"/>
</dbReference>
<organism evidence="2 3">
    <name type="scientific">Sulfurospirillum diekertiae</name>
    <dbReference type="NCBI Taxonomy" id="1854492"/>
    <lineage>
        <taxon>Bacteria</taxon>
        <taxon>Pseudomonadati</taxon>
        <taxon>Campylobacterota</taxon>
        <taxon>Epsilonproteobacteria</taxon>
        <taxon>Campylobacterales</taxon>
        <taxon>Sulfurospirillaceae</taxon>
        <taxon>Sulfurospirillum</taxon>
    </lineage>
</organism>
<proteinExistence type="inferred from homology"/>
<feature type="transmembrane region" description="Helical" evidence="1">
    <location>
        <begin position="309"/>
        <end position="336"/>
    </location>
</feature>
<keyword evidence="1" id="KW-1133">Transmembrane helix</keyword>
<dbReference type="GO" id="GO:0043190">
    <property type="term" value="C:ATP-binding cassette (ABC) transporter complex"/>
    <property type="evidence" value="ECO:0007669"/>
    <property type="project" value="InterPro"/>
</dbReference>